<dbReference type="AlphaFoldDB" id="A0AAV7F6L5"/>
<evidence type="ECO:0000313" key="4">
    <source>
        <dbReference type="Proteomes" id="UP000825729"/>
    </source>
</evidence>
<protein>
    <recommendedName>
        <fullName evidence="2">NAD-dependent epimerase/dehydratase domain-containing protein</fullName>
    </recommendedName>
</protein>
<dbReference type="FunFam" id="3.40.50.720:FF:000382">
    <property type="entry name" value="NAD(P)-binding Rossmann-fold superfamily protein"/>
    <property type="match status" value="1"/>
</dbReference>
<evidence type="ECO:0000259" key="2">
    <source>
        <dbReference type="Pfam" id="PF01370"/>
    </source>
</evidence>
<dbReference type="Gene3D" id="3.40.50.720">
    <property type="entry name" value="NAD(P)-binding Rossmann-like Domain"/>
    <property type="match status" value="1"/>
</dbReference>
<accession>A0AAV7F6L5</accession>
<name>A0AAV7F6L5_ARIFI</name>
<dbReference type="Pfam" id="PF01370">
    <property type="entry name" value="Epimerase"/>
    <property type="match status" value="1"/>
</dbReference>
<dbReference type="Proteomes" id="UP000825729">
    <property type="component" value="Unassembled WGS sequence"/>
</dbReference>
<dbReference type="PANTHER" id="PTHR10366:SF831">
    <property type="entry name" value="NAD-DEPENDENT EPIMERASE_DEHYDRATASE DOMAIN-CONTAINING PROTEIN"/>
    <property type="match status" value="1"/>
</dbReference>
<dbReference type="InterPro" id="IPR001509">
    <property type="entry name" value="Epimerase_deHydtase"/>
</dbReference>
<proteinExistence type="predicted"/>
<organism evidence="3 4">
    <name type="scientific">Aristolochia fimbriata</name>
    <name type="common">White veined hardy Dutchman's pipe vine</name>
    <dbReference type="NCBI Taxonomy" id="158543"/>
    <lineage>
        <taxon>Eukaryota</taxon>
        <taxon>Viridiplantae</taxon>
        <taxon>Streptophyta</taxon>
        <taxon>Embryophyta</taxon>
        <taxon>Tracheophyta</taxon>
        <taxon>Spermatophyta</taxon>
        <taxon>Magnoliopsida</taxon>
        <taxon>Magnoliidae</taxon>
        <taxon>Piperales</taxon>
        <taxon>Aristolochiaceae</taxon>
        <taxon>Aristolochia</taxon>
    </lineage>
</organism>
<feature type="domain" description="NAD-dependent epimerase/dehydratase" evidence="2">
    <location>
        <begin position="7"/>
        <end position="243"/>
    </location>
</feature>
<comment type="caution">
    <text evidence="3">The sequence shown here is derived from an EMBL/GenBank/DDBJ whole genome shotgun (WGS) entry which is preliminary data.</text>
</comment>
<gene>
    <name evidence="3" type="ORF">H6P81_001136</name>
</gene>
<dbReference type="InterPro" id="IPR036291">
    <property type="entry name" value="NAD(P)-bd_dom_sf"/>
</dbReference>
<dbReference type="GO" id="GO:0016616">
    <property type="term" value="F:oxidoreductase activity, acting on the CH-OH group of donors, NAD or NADP as acceptor"/>
    <property type="evidence" value="ECO:0007669"/>
    <property type="project" value="TreeGrafter"/>
</dbReference>
<dbReference type="CDD" id="cd08958">
    <property type="entry name" value="FR_SDR_e"/>
    <property type="match status" value="1"/>
</dbReference>
<sequence length="320" mass="35361">MEKKGRVCVTGAGGYLGSSLVKLLLSRGYFVHGTVRDPSSEKYAHLKKLEYGSENLQLFKAELLDYGSLCAAVAGCDGVFHVASPCPPSTVPNPEIELIEPAVTGTLNVLKASSEAKVKRVIVVSSVAAVIMAPHWSKDKIMDETCWSDKDYCRTSGNWYCLSKTAAESEALEYGKKSGLEVVTVCPSQVLGPMLQPTMNASSLILFKILTGVYERLENKTRYIVDVRDVAEALLLTYERSDASGRYICTAHPIRTRDLIEKLRRMFPQYKYPPVSEDATNDVQMSAERLKSLGWNCRPLEETLVDTVKSFEEAGLLKTD</sequence>
<dbReference type="EMBL" id="JAINDJ010000002">
    <property type="protein sequence ID" value="KAG9456628.1"/>
    <property type="molecule type" value="Genomic_DNA"/>
</dbReference>
<reference evidence="3 4" key="1">
    <citation type="submission" date="2021-07" db="EMBL/GenBank/DDBJ databases">
        <title>The Aristolochia fimbriata genome: insights into angiosperm evolution, floral development and chemical biosynthesis.</title>
        <authorList>
            <person name="Jiao Y."/>
        </authorList>
    </citation>
    <scope>NUCLEOTIDE SEQUENCE [LARGE SCALE GENOMIC DNA]</scope>
    <source>
        <strain evidence="3">IBCAS-2021</strain>
        <tissue evidence="3">Leaf</tissue>
    </source>
</reference>
<dbReference type="SUPFAM" id="SSF51735">
    <property type="entry name" value="NAD(P)-binding Rossmann-fold domains"/>
    <property type="match status" value="1"/>
</dbReference>
<dbReference type="InterPro" id="IPR050425">
    <property type="entry name" value="NAD(P)_dehydrat-like"/>
</dbReference>
<evidence type="ECO:0000256" key="1">
    <source>
        <dbReference type="ARBA" id="ARBA00023002"/>
    </source>
</evidence>
<keyword evidence="1" id="KW-0560">Oxidoreductase</keyword>
<dbReference type="PANTHER" id="PTHR10366">
    <property type="entry name" value="NAD DEPENDENT EPIMERASE/DEHYDRATASE"/>
    <property type="match status" value="1"/>
</dbReference>
<keyword evidence="4" id="KW-1185">Reference proteome</keyword>
<evidence type="ECO:0000313" key="3">
    <source>
        <dbReference type="EMBL" id="KAG9456628.1"/>
    </source>
</evidence>